<accession>A0ABY7WPL4</accession>
<keyword evidence="3" id="KW-1185">Reference proteome</keyword>
<reference evidence="2 3" key="1">
    <citation type="submission" date="2023-02" db="EMBL/GenBank/DDBJ databases">
        <title>Genome sequence of Lacticaseibacillus sp. KACC 23028.</title>
        <authorList>
            <person name="Kim S."/>
            <person name="Heo J."/>
            <person name="Kwon S.-W."/>
        </authorList>
    </citation>
    <scope>NUCLEOTIDE SEQUENCE [LARGE SCALE GENOMIC DNA]</scope>
    <source>
        <strain evidence="2 3">KACC 23028</strain>
    </source>
</reference>
<name>A0ABY7WPL4_9LACO</name>
<dbReference type="SUPFAM" id="SSF46955">
    <property type="entry name" value="Putative DNA-binding domain"/>
    <property type="match status" value="1"/>
</dbReference>
<organism evidence="2 3">
    <name type="scientific">Lacticaseibacillus pabuli</name>
    <dbReference type="NCBI Taxonomy" id="3025672"/>
    <lineage>
        <taxon>Bacteria</taxon>
        <taxon>Bacillati</taxon>
        <taxon>Bacillota</taxon>
        <taxon>Bacilli</taxon>
        <taxon>Lactobacillales</taxon>
        <taxon>Lactobacillaceae</taxon>
        <taxon>Lacticaseibacillus</taxon>
    </lineage>
</organism>
<dbReference type="EMBL" id="CP117884">
    <property type="protein sequence ID" value="WDF82051.1"/>
    <property type="molecule type" value="Genomic_DNA"/>
</dbReference>
<protein>
    <submittedName>
        <fullName evidence="2">Helix-turn-helix domain-containing protein</fullName>
    </submittedName>
</protein>
<dbReference type="Proteomes" id="UP001220377">
    <property type="component" value="Chromosome"/>
</dbReference>
<evidence type="ECO:0000313" key="2">
    <source>
        <dbReference type="EMBL" id="WDF82051.1"/>
    </source>
</evidence>
<sequence>MNQNYLTSSEAAKYMGVSESTLFIWYRYHDLPRFQIGNVIKYQRTALDEFLDKYTEAYEDRKNWSKW</sequence>
<dbReference type="InterPro" id="IPR041657">
    <property type="entry name" value="HTH_17"/>
</dbReference>
<proteinExistence type="predicted"/>
<feature type="domain" description="Helix-turn-helix" evidence="1">
    <location>
        <begin position="5"/>
        <end position="53"/>
    </location>
</feature>
<dbReference type="InterPro" id="IPR010093">
    <property type="entry name" value="SinI_DNA-bd"/>
</dbReference>
<gene>
    <name evidence="2" type="ORF">PQ472_08975</name>
</gene>
<evidence type="ECO:0000259" key="1">
    <source>
        <dbReference type="Pfam" id="PF12728"/>
    </source>
</evidence>
<dbReference type="Pfam" id="PF12728">
    <property type="entry name" value="HTH_17"/>
    <property type="match status" value="1"/>
</dbReference>
<dbReference type="NCBIfam" id="TIGR01764">
    <property type="entry name" value="excise"/>
    <property type="match status" value="1"/>
</dbReference>
<evidence type="ECO:0000313" key="3">
    <source>
        <dbReference type="Proteomes" id="UP001220377"/>
    </source>
</evidence>
<dbReference type="InterPro" id="IPR009061">
    <property type="entry name" value="DNA-bd_dom_put_sf"/>
</dbReference>
<dbReference type="RefSeq" id="WP_274259249.1">
    <property type="nucleotide sequence ID" value="NZ_CP117884.1"/>
</dbReference>